<accession>A0AAW8DB62</accession>
<dbReference type="SMART" id="SM00990">
    <property type="entry name" value="VRR_NUC"/>
    <property type="match status" value="1"/>
</dbReference>
<evidence type="ECO:0000256" key="2">
    <source>
        <dbReference type="ARBA" id="ARBA00022722"/>
    </source>
</evidence>
<reference evidence="5 7" key="1">
    <citation type="submission" date="2023-07" db="EMBL/GenBank/DDBJ databases">
        <title>Sorghum-associated microbial communities from plants grown in Nebraska, USA.</title>
        <authorList>
            <person name="Schachtman D."/>
        </authorList>
    </citation>
    <scope>NUCLEOTIDE SEQUENCE</scope>
    <source>
        <strain evidence="5">DS1006</strain>
        <strain evidence="6 7">DS1016</strain>
    </source>
</reference>
<dbReference type="InterPro" id="IPR014883">
    <property type="entry name" value="VRR_NUC"/>
</dbReference>
<evidence type="ECO:0000256" key="1">
    <source>
        <dbReference type="ARBA" id="ARBA00001946"/>
    </source>
</evidence>
<keyword evidence="2" id="KW-0540">Nuclease</keyword>
<dbReference type="Gene3D" id="3.40.1350.10">
    <property type="match status" value="1"/>
</dbReference>
<evidence type="ECO:0000259" key="4">
    <source>
        <dbReference type="SMART" id="SM00990"/>
    </source>
</evidence>
<dbReference type="AlphaFoldDB" id="A0AAW8DB62"/>
<name>A0AAW8DB62_9MICC</name>
<evidence type="ECO:0000313" key="7">
    <source>
        <dbReference type="Proteomes" id="UP001230951"/>
    </source>
</evidence>
<evidence type="ECO:0000256" key="3">
    <source>
        <dbReference type="ARBA" id="ARBA00022801"/>
    </source>
</evidence>
<proteinExistence type="predicted"/>
<gene>
    <name evidence="5" type="ORF">J2S90_000111</name>
    <name evidence="6" type="ORF">J2S93_001592</name>
</gene>
<dbReference type="RefSeq" id="WP_306958794.1">
    <property type="nucleotide sequence ID" value="NZ_JAUSRG010000001.1"/>
</dbReference>
<dbReference type="GO" id="GO:0003676">
    <property type="term" value="F:nucleic acid binding"/>
    <property type="evidence" value="ECO:0007669"/>
    <property type="project" value="InterPro"/>
</dbReference>
<dbReference type="Proteomes" id="UP001242995">
    <property type="component" value="Unassembled WGS sequence"/>
</dbReference>
<protein>
    <submittedName>
        <fullName evidence="5">Midasin (ATPase involved in ribosome maturation)</fullName>
    </submittedName>
</protein>
<sequence length="94" mass="10222">MGKSENPVEERLRLGVNRAGGLCLKFTSSINGVPDRIVVHRGRVVFVELKAPRGRLSALQRFRHAELQAAGANVITLSSKDKVDAFLLTLTGNP</sequence>
<dbReference type="EMBL" id="JAUSRG010000001">
    <property type="protein sequence ID" value="MDP9903171.1"/>
    <property type="molecule type" value="Genomic_DNA"/>
</dbReference>
<feature type="domain" description="VRR-NUC" evidence="4">
    <location>
        <begin position="3"/>
        <end position="81"/>
    </location>
</feature>
<dbReference type="EMBL" id="JAUSTF010000002">
    <property type="protein sequence ID" value="MDQ0180176.1"/>
    <property type="molecule type" value="Genomic_DNA"/>
</dbReference>
<dbReference type="InterPro" id="IPR011856">
    <property type="entry name" value="tRNA_endonuc-like_dom_sf"/>
</dbReference>
<dbReference type="GO" id="GO:0016788">
    <property type="term" value="F:hydrolase activity, acting on ester bonds"/>
    <property type="evidence" value="ECO:0007669"/>
    <property type="project" value="InterPro"/>
</dbReference>
<evidence type="ECO:0000313" key="8">
    <source>
        <dbReference type="Proteomes" id="UP001242995"/>
    </source>
</evidence>
<evidence type="ECO:0000313" key="5">
    <source>
        <dbReference type="EMBL" id="MDP9903171.1"/>
    </source>
</evidence>
<comment type="caution">
    <text evidence="5">The sequence shown here is derived from an EMBL/GenBank/DDBJ whole genome shotgun (WGS) entry which is preliminary data.</text>
</comment>
<organism evidence="5 8">
    <name type="scientific">Arthrobacter bambusae</name>
    <dbReference type="NCBI Taxonomy" id="1338426"/>
    <lineage>
        <taxon>Bacteria</taxon>
        <taxon>Bacillati</taxon>
        <taxon>Actinomycetota</taxon>
        <taxon>Actinomycetes</taxon>
        <taxon>Micrococcales</taxon>
        <taxon>Micrococcaceae</taxon>
        <taxon>Arthrobacter</taxon>
    </lineage>
</organism>
<evidence type="ECO:0000313" key="6">
    <source>
        <dbReference type="EMBL" id="MDQ0180176.1"/>
    </source>
</evidence>
<dbReference type="GO" id="GO:0004518">
    <property type="term" value="F:nuclease activity"/>
    <property type="evidence" value="ECO:0007669"/>
    <property type="project" value="UniProtKB-KW"/>
</dbReference>
<keyword evidence="3" id="KW-0378">Hydrolase</keyword>
<dbReference type="Proteomes" id="UP001230951">
    <property type="component" value="Unassembled WGS sequence"/>
</dbReference>
<keyword evidence="7" id="KW-1185">Reference proteome</keyword>
<comment type="cofactor">
    <cofactor evidence="1">
        <name>Mg(2+)</name>
        <dbReference type="ChEBI" id="CHEBI:18420"/>
    </cofactor>
</comment>